<feature type="transmembrane region" description="Helical" evidence="6">
    <location>
        <begin position="136"/>
        <end position="154"/>
    </location>
</feature>
<dbReference type="KEGG" id="qdo:H9Q78_08090"/>
<dbReference type="PANTHER" id="PTHR42865:SF8">
    <property type="entry name" value="SERINE_THREONINE TRANSPORTER SSTT"/>
    <property type="match status" value="1"/>
</dbReference>
<feature type="transmembrane region" description="Helical" evidence="6">
    <location>
        <begin position="46"/>
        <end position="69"/>
    </location>
</feature>
<feature type="transmembrane region" description="Helical" evidence="6">
    <location>
        <begin position="175"/>
        <end position="197"/>
    </location>
</feature>
<feature type="transmembrane region" description="Helical" evidence="6">
    <location>
        <begin position="281"/>
        <end position="308"/>
    </location>
</feature>
<keyword evidence="4 6" id="KW-1133">Transmembrane helix</keyword>
<evidence type="ECO:0000256" key="2">
    <source>
        <dbReference type="ARBA" id="ARBA00022448"/>
    </source>
</evidence>
<gene>
    <name evidence="7" type="ORF">H9Q78_08090</name>
</gene>
<keyword evidence="2" id="KW-0813">Transport</keyword>
<dbReference type="GO" id="GO:0005295">
    <property type="term" value="F:neutral L-amino acid:sodium symporter activity"/>
    <property type="evidence" value="ECO:0007669"/>
    <property type="project" value="TreeGrafter"/>
</dbReference>
<dbReference type="RefSeq" id="WP_249300833.1">
    <property type="nucleotide sequence ID" value="NZ_CP060634.1"/>
</dbReference>
<feature type="transmembrane region" description="Helical" evidence="6">
    <location>
        <begin position="320"/>
        <end position="347"/>
    </location>
</feature>
<sequence length="406" mass="43213">MKKRKLGLLVKLLLGILTGTLLGSLGHLLNIQDSMAFEGFVSLYVTFTSLFSTFLSFIIPLLIVSFVAAGLADLGKKANKLFGVTLLLAYASTVIAGFASFLAGKALLPSLIREITGVEAASKTFEALFTIEAEPVFGVMTALILAFLLGLGMANSKGTTLLKVIKDLQEIISKTLNKVIIPLIPVYVAGLFCKIAAEGKLIQTIQMFVKLFIMILVFQWLYIGLQFLISSLVCKENKFKNLKNAAPAYFTALGTQSSASTIPVNLESAKKNGVAGDIADFVIPLCATIHLAGDTICLVLGAMGIMIANGMNPTLGMFTPFILMLGITMVAAPGVPGGGVMAALGLITSMLGFTEPMSQLIISLHFSQDSFGTACNITGDQAIAFIVDKVDRRSNSQIPENRAQIR</sequence>
<feature type="transmembrane region" description="Helical" evidence="6">
    <location>
        <begin position="81"/>
        <end position="103"/>
    </location>
</feature>
<dbReference type="InterPro" id="IPR001991">
    <property type="entry name" value="Na-dicarboxylate_symporter"/>
</dbReference>
<dbReference type="Proteomes" id="UP000515823">
    <property type="component" value="Chromosome"/>
</dbReference>
<dbReference type="Gene3D" id="1.10.3860.10">
    <property type="entry name" value="Sodium:dicarboxylate symporter"/>
    <property type="match status" value="1"/>
</dbReference>
<organism evidence="7 8">
    <name type="scientific">Qiania dongpingensis</name>
    <dbReference type="NCBI Taxonomy" id="2763669"/>
    <lineage>
        <taxon>Bacteria</taxon>
        <taxon>Bacillati</taxon>
        <taxon>Bacillota</taxon>
        <taxon>Clostridia</taxon>
        <taxon>Lachnospirales</taxon>
        <taxon>Lachnospiraceae</taxon>
        <taxon>Qiania</taxon>
    </lineage>
</organism>
<keyword evidence="8" id="KW-1185">Reference proteome</keyword>
<keyword evidence="3 6" id="KW-0812">Transmembrane</keyword>
<name>A0A7G9G0W9_9FIRM</name>
<evidence type="ECO:0000256" key="6">
    <source>
        <dbReference type="SAM" id="Phobius"/>
    </source>
</evidence>
<dbReference type="GO" id="GO:0005886">
    <property type="term" value="C:plasma membrane"/>
    <property type="evidence" value="ECO:0007669"/>
    <property type="project" value="TreeGrafter"/>
</dbReference>
<evidence type="ECO:0000256" key="4">
    <source>
        <dbReference type="ARBA" id="ARBA00022989"/>
    </source>
</evidence>
<evidence type="ECO:0000256" key="5">
    <source>
        <dbReference type="ARBA" id="ARBA00023136"/>
    </source>
</evidence>
<accession>A0A7G9G0W9</accession>
<feature type="transmembrane region" description="Helical" evidence="6">
    <location>
        <begin position="209"/>
        <end position="234"/>
    </location>
</feature>
<protein>
    <submittedName>
        <fullName evidence="7">Dicarboxylate/amino acid:cation symporter</fullName>
    </submittedName>
</protein>
<dbReference type="PRINTS" id="PR00173">
    <property type="entry name" value="EDTRNSPORT"/>
</dbReference>
<dbReference type="InterPro" id="IPR036458">
    <property type="entry name" value="Na:dicarbo_symporter_sf"/>
</dbReference>
<dbReference type="EMBL" id="CP060634">
    <property type="protein sequence ID" value="QNM04451.1"/>
    <property type="molecule type" value="Genomic_DNA"/>
</dbReference>
<keyword evidence="5 6" id="KW-0472">Membrane</keyword>
<evidence type="ECO:0000313" key="8">
    <source>
        <dbReference type="Proteomes" id="UP000515823"/>
    </source>
</evidence>
<dbReference type="SUPFAM" id="SSF118215">
    <property type="entry name" value="Proton glutamate symport protein"/>
    <property type="match status" value="1"/>
</dbReference>
<evidence type="ECO:0000256" key="1">
    <source>
        <dbReference type="ARBA" id="ARBA00004141"/>
    </source>
</evidence>
<dbReference type="GO" id="GO:0032329">
    <property type="term" value="P:serine transport"/>
    <property type="evidence" value="ECO:0007669"/>
    <property type="project" value="TreeGrafter"/>
</dbReference>
<proteinExistence type="predicted"/>
<evidence type="ECO:0000256" key="3">
    <source>
        <dbReference type="ARBA" id="ARBA00022692"/>
    </source>
</evidence>
<dbReference type="Pfam" id="PF00375">
    <property type="entry name" value="SDF"/>
    <property type="match status" value="1"/>
</dbReference>
<reference evidence="7 8" key="1">
    <citation type="submission" date="2020-08" db="EMBL/GenBank/DDBJ databases">
        <authorList>
            <person name="Liu C."/>
            <person name="Sun Q."/>
        </authorList>
    </citation>
    <scope>NUCLEOTIDE SEQUENCE [LARGE SCALE GENOMIC DNA]</scope>
    <source>
        <strain evidence="7 8">NSJ-38</strain>
    </source>
</reference>
<evidence type="ECO:0000313" key="7">
    <source>
        <dbReference type="EMBL" id="QNM04451.1"/>
    </source>
</evidence>
<dbReference type="AlphaFoldDB" id="A0A7G9G0W9"/>
<comment type="subcellular location">
    <subcellularLocation>
        <location evidence="1">Membrane</location>
        <topology evidence="1">Multi-pass membrane protein</topology>
    </subcellularLocation>
</comment>
<dbReference type="PANTHER" id="PTHR42865">
    <property type="entry name" value="PROTON/GLUTAMATE-ASPARTATE SYMPORTER"/>
    <property type="match status" value="1"/>
</dbReference>